<proteinExistence type="predicted"/>
<sequence>MDELDTVTSHIGELEEAIEEDCEGDRTGDRRAAMMKAISLDGRANTLKTLSLAFKTLNEASAPQGKKAAQQEAAKAVAGRFRQIGPPTLKAVK</sequence>
<dbReference type="RefSeq" id="WP_246348424.1">
    <property type="nucleotide sequence ID" value="NZ_JACIJK010000004.1"/>
</dbReference>
<name>A0A7W9BD59_9SPHN</name>
<protein>
    <submittedName>
        <fullName evidence="2">Uncharacterized protein</fullName>
    </submittedName>
</protein>
<evidence type="ECO:0000313" key="3">
    <source>
        <dbReference type="Proteomes" id="UP000546200"/>
    </source>
</evidence>
<keyword evidence="3" id="KW-1185">Reference proteome</keyword>
<comment type="caution">
    <text evidence="2">The sequence shown here is derived from an EMBL/GenBank/DDBJ whole genome shotgun (WGS) entry which is preliminary data.</text>
</comment>
<accession>A0A7W9BD59</accession>
<reference evidence="2 3" key="1">
    <citation type="submission" date="2020-08" db="EMBL/GenBank/DDBJ databases">
        <title>Genomic Encyclopedia of Type Strains, Phase IV (KMG-IV): sequencing the most valuable type-strain genomes for metagenomic binning, comparative biology and taxonomic classification.</title>
        <authorList>
            <person name="Goeker M."/>
        </authorList>
    </citation>
    <scope>NUCLEOTIDE SEQUENCE [LARGE SCALE GENOMIC DNA]</scope>
    <source>
        <strain evidence="2 3">DSM 100044</strain>
    </source>
</reference>
<feature type="region of interest" description="Disordered" evidence="1">
    <location>
        <begin position="1"/>
        <end position="26"/>
    </location>
</feature>
<dbReference type="AlphaFoldDB" id="A0A7W9BD59"/>
<gene>
    <name evidence="2" type="ORF">FHS94_001600</name>
</gene>
<feature type="compositionally biased region" description="Acidic residues" evidence="1">
    <location>
        <begin position="14"/>
        <end position="23"/>
    </location>
</feature>
<evidence type="ECO:0000313" key="2">
    <source>
        <dbReference type="EMBL" id="MBB5714764.1"/>
    </source>
</evidence>
<dbReference type="Proteomes" id="UP000546200">
    <property type="component" value="Unassembled WGS sequence"/>
</dbReference>
<dbReference type="EMBL" id="JACIJK010000004">
    <property type="protein sequence ID" value="MBB5714764.1"/>
    <property type="molecule type" value="Genomic_DNA"/>
</dbReference>
<organism evidence="2 3">
    <name type="scientific">Sphingomonas aerophila</name>
    <dbReference type="NCBI Taxonomy" id="1344948"/>
    <lineage>
        <taxon>Bacteria</taxon>
        <taxon>Pseudomonadati</taxon>
        <taxon>Pseudomonadota</taxon>
        <taxon>Alphaproteobacteria</taxon>
        <taxon>Sphingomonadales</taxon>
        <taxon>Sphingomonadaceae</taxon>
        <taxon>Sphingomonas</taxon>
    </lineage>
</organism>
<evidence type="ECO:0000256" key="1">
    <source>
        <dbReference type="SAM" id="MobiDB-lite"/>
    </source>
</evidence>